<feature type="chain" id="PRO_5047508256" description="Lipoprotein" evidence="1">
    <location>
        <begin position="28"/>
        <end position="185"/>
    </location>
</feature>
<dbReference type="Proteomes" id="UP001199642">
    <property type="component" value="Chromosome"/>
</dbReference>
<dbReference type="RefSeq" id="WP_231820593.1">
    <property type="nucleotide sequence ID" value="NZ_CP082781.1"/>
</dbReference>
<evidence type="ECO:0000256" key="1">
    <source>
        <dbReference type="SAM" id="SignalP"/>
    </source>
</evidence>
<keyword evidence="3" id="KW-1185">Reference proteome</keyword>
<protein>
    <recommendedName>
        <fullName evidence="4">Lipoprotein</fullName>
    </recommendedName>
</protein>
<accession>A0ABY3RWR5</accession>
<feature type="signal peptide" evidence="1">
    <location>
        <begin position="1"/>
        <end position="27"/>
    </location>
</feature>
<reference evidence="2 3" key="1">
    <citation type="submission" date="2023-01" db="EMBL/GenBank/DDBJ databases">
        <title>Characterization of estradiol degrading bacteria Microbacterium sp. MZT7 and reveal degrading genes through genome analysis.</title>
        <authorList>
            <person name="Hao P."/>
            <person name="Gao Y."/>
        </authorList>
    </citation>
    <scope>NUCLEOTIDE SEQUENCE [LARGE SCALE GENOMIC DNA]</scope>
    <source>
        <strain evidence="2 3">MZT7</strain>
    </source>
</reference>
<evidence type="ECO:0008006" key="4">
    <source>
        <dbReference type="Google" id="ProtNLM"/>
    </source>
</evidence>
<evidence type="ECO:0000313" key="3">
    <source>
        <dbReference type="Proteomes" id="UP001199642"/>
    </source>
</evidence>
<gene>
    <name evidence="2" type="ORF">K8F61_02655</name>
</gene>
<dbReference type="EMBL" id="CP082781">
    <property type="protein sequence ID" value="UGS27131.1"/>
    <property type="molecule type" value="Genomic_DNA"/>
</dbReference>
<keyword evidence="1" id="KW-0732">Signal</keyword>
<proteinExistence type="predicted"/>
<evidence type="ECO:0000313" key="2">
    <source>
        <dbReference type="EMBL" id="UGS27131.1"/>
    </source>
</evidence>
<sequence>MTPEHLSSRRRRARVALVAMAVGGAMALGGCAPTPAPDPTPTPLFASEEEAFAAAEATYRAYIDAASSLEITNPDSFQAVAEVTTGTVQSDERKSFSEMRAAGAVQNGNVTVVWFRGLEASTDGFVRAQICEDVSRITVVDASGASLVSPTRPPRIAIEFTTVPAPKQSLLIATTTPFSDPSCSE</sequence>
<organism evidence="2 3">
    <name type="scientific">Microbacterium resistens</name>
    <dbReference type="NCBI Taxonomy" id="156977"/>
    <lineage>
        <taxon>Bacteria</taxon>
        <taxon>Bacillati</taxon>
        <taxon>Actinomycetota</taxon>
        <taxon>Actinomycetes</taxon>
        <taxon>Micrococcales</taxon>
        <taxon>Microbacteriaceae</taxon>
        <taxon>Microbacterium</taxon>
    </lineage>
</organism>
<name>A0ABY3RWR5_9MICO</name>